<accession>A0AAJ5MHN5</accession>
<proteinExistence type="predicted"/>
<evidence type="ECO:0000313" key="3">
    <source>
        <dbReference type="Proteomes" id="UP001209279"/>
    </source>
</evidence>
<evidence type="ECO:0000313" key="2">
    <source>
        <dbReference type="EMBL" id="UXZ44508.1"/>
    </source>
</evidence>
<sequence>MTKYLLATIAALLVASLGAFWALDHTKAALRDKTLRIEKLEASERSRKTTIKLLAQLDTQHTQEITRARNENQALLDRIGTGGKRLSVIAKCPVVRASSTAASVDDAEARAELDPAHARRIVAIPADGDDAIRQLTALQDWVRAGCPAPK</sequence>
<dbReference type="AlphaFoldDB" id="A0AAJ5MHN5"/>
<name>A0AAJ5MHN5_9PSED</name>
<dbReference type="EMBL" id="CP083803">
    <property type="protein sequence ID" value="UXZ44508.1"/>
    <property type="molecule type" value="Genomic_DNA"/>
</dbReference>
<dbReference type="Proteomes" id="UP001209279">
    <property type="component" value="Chromosome"/>
</dbReference>
<evidence type="ECO:0000256" key="1">
    <source>
        <dbReference type="SAM" id="SignalP"/>
    </source>
</evidence>
<feature type="signal peptide" evidence="1">
    <location>
        <begin position="1"/>
        <end position="21"/>
    </location>
</feature>
<feature type="chain" id="PRO_5042573456" evidence="1">
    <location>
        <begin position="22"/>
        <end position="150"/>
    </location>
</feature>
<organism evidence="2 3">
    <name type="scientific">Pseudomonas soli</name>
    <dbReference type="NCBI Taxonomy" id="1306993"/>
    <lineage>
        <taxon>Bacteria</taxon>
        <taxon>Pseudomonadati</taxon>
        <taxon>Pseudomonadota</taxon>
        <taxon>Gammaproteobacteria</taxon>
        <taxon>Pseudomonadales</taxon>
        <taxon>Pseudomonadaceae</taxon>
        <taxon>Pseudomonas</taxon>
    </lineage>
</organism>
<protein>
    <submittedName>
        <fullName evidence="2">Lysis protein</fullName>
    </submittedName>
</protein>
<dbReference type="Pfam" id="PF03245">
    <property type="entry name" value="Phage_lysis"/>
    <property type="match status" value="1"/>
</dbReference>
<keyword evidence="1" id="KW-0732">Signal</keyword>
<dbReference type="RefSeq" id="WP_263158767.1">
    <property type="nucleotide sequence ID" value="NZ_CP083803.1"/>
</dbReference>
<dbReference type="InterPro" id="IPR004929">
    <property type="entry name" value="I-spanin"/>
</dbReference>
<dbReference type="GO" id="GO:0044659">
    <property type="term" value="P:viral release from host cell by cytolysis"/>
    <property type="evidence" value="ECO:0007669"/>
    <property type="project" value="InterPro"/>
</dbReference>
<gene>
    <name evidence="2" type="ORF">K7K07_20905</name>
</gene>
<reference evidence="2" key="1">
    <citation type="submission" date="2021-08" db="EMBL/GenBank/DDBJ databases">
        <authorList>
            <person name="Yaryura P.M."/>
            <person name="Bianco M.I."/>
            <person name="Morais C."/>
            <person name="Setubal J.C."/>
        </authorList>
    </citation>
    <scope>NUCLEOTIDE SEQUENCE</scope>
    <source>
        <strain evidence="2">AP1</strain>
    </source>
</reference>